<sequence>SQSYSYYHPLFSPWVISGVNRVATRTSRLLNANRRHWNAGNTCARSRDTMSQTSSLVAAASVWRQLRPDCPMRAAIRLSQCASNWEGRASVMCATTNISAIPPPALHFSCSYPLCLSLSYYRLRCSP</sequence>
<dbReference type="AlphaFoldDB" id="A0AAV5UAE6"/>
<gene>
    <name evidence="1" type="ORF">PENTCL1PPCAC_25615</name>
</gene>
<organism evidence="1 2">
    <name type="scientific">Pristionchus entomophagus</name>
    <dbReference type="NCBI Taxonomy" id="358040"/>
    <lineage>
        <taxon>Eukaryota</taxon>
        <taxon>Metazoa</taxon>
        <taxon>Ecdysozoa</taxon>
        <taxon>Nematoda</taxon>
        <taxon>Chromadorea</taxon>
        <taxon>Rhabditida</taxon>
        <taxon>Rhabditina</taxon>
        <taxon>Diplogasteromorpha</taxon>
        <taxon>Diplogasteroidea</taxon>
        <taxon>Neodiplogasteridae</taxon>
        <taxon>Pristionchus</taxon>
    </lineage>
</organism>
<accession>A0AAV5UAE6</accession>
<feature type="non-terminal residue" evidence="1">
    <location>
        <position position="1"/>
    </location>
</feature>
<dbReference type="Proteomes" id="UP001432027">
    <property type="component" value="Unassembled WGS sequence"/>
</dbReference>
<evidence type="ECO:0000313" key="2">
    <source>
        <dbReference type="Proteomes" id="UP001432027"/>
    </source>
</evidence>
<keyword evidence="2" id="KW-1185">Reference proteome</keyword>
<evidence type="ECO:0000313" key="1">
    <source>
        <dbReference type="EMBL" id="GMT03441.1"/>
    </source>
</evidence>
<reference evidence="1" key="1">
    <citation type="submission" date="2023-10" db="EMBL/GenBank/DDBJ databases">
        <title>Genome assembly of Pristionchus species.</title>
        <authorList>
            <person name="Yoshida K."/>
            <person name="Sommer R.J."/>
        </authorList>
    </citation>
    <scope>NUCLEOTIDE SEQUENCE</scope>
    <source>
        <strain evidence="1">RS0144</strain>
    </source>
</reference>
<protein>
    <submittedName>
        <fullName evidence="1">Uncharacterized protein</fullName>
    </submittedName>
</protein>
<comment type="caution">
    <text evidence="1">The sequence shown here is derived from an EMBL/GenBank/DDBJ whole genome shotgun (WGS) entry which is preliminary data.</text>
</comment>
<dbReference type="EMBL" id="BTSX01000006">
    <property type="protein sequence ID" value="GMT03441.1"/>
    <property type="molecule type" value="Genomic_DNA"/>
</dbReference>
<proteinExistence type="predicted"/>
<name>A0AAV5UAE6_9BILA</name>